<comment type="caution">
    <text evidence="10">The sequence shown here is derived from an EMBL/GenBank/DDBJ whole genome shotgun (WGS) entry which is preliminary data.</text>
</comment>
<keyword evidence="5 8" id="KW-0812">Transmembrane</keyword>
<keyword evidence="6 8" id="KW-1133">Transmembrane helix</keyword>
<dbReference type="GO" id="GO:0005886">
    <property type="term" value="C:plasma membrane"/>
    <property type="evidence" value="ECO:0007669"/>
    <property type="project" value="UniProtKB-SubCell"/>
</dbReference>
<comment type="subcellular location">
    <subcellularLocation>
        <location evidence="1">Cell inner membrane</location>
        <topology evidence="1">Multi-pass membrane protein</topology>
    </subcellularLocation>
    <subcellularLocation>
        <location evidence="8">Cell membrane</location>
        <topology evidence="8">Multi-pass membrane protein</topology>
    </subcellularLocation>
</comment>
<feature type="transmembrane region" description="Helical" evidence="8">
    <location>
        <begin position="384"/>
        <end position="413"/>
    </location>
</feature>
<sequence>MTRRFPGIEGIALGLVCLVAAAVFVLPLGRLFWTALGRGTGPFVELAGNDAVRRAFLNSLDSAAVSGLCALVVGACLAGLVGLTDIRGKGVFVFLLLLPMMIPPHVTAVAWIQALGPSSPVLGWLGIAPPIGTAHPLYSRAGVIGLLTIQHAPLAFLVVLAALRGLPREMIEAARTSGAGPVRLARRVVLPLLAPSLVAAFALAFVSALGNFGIPALLGVPGGYVTMPVLIWRRLAGFGPSVLSDVATLSMILAVLAVLVVGLQGWLQRRFRVGLVGPPQPPLRIALGRARPLWTAGLVLFVAGTLLLPLASLVATALVPVYGVPLSFATATFENFADVLVRQSAPARAFANSTLAAGAAALVLALFAIVVARFGAGMERRGRLVGGGVTVLAEVSYAIPGLVVSIAFILVYLRPIPLLGLSLYNTLTLIFLAYLTAYLAIGLKPVTAAAGQLDDALDDAARVAGAGFGRRIRRIYLPLVAPAAASGAILVFLTAYNEVTVSALLWSRGAETIGTTIFNFEDGGYTTLAAAMSTVTVAATVVLMALLDRLGRNLPAGVVPWRF</sequence>
<accession>A0A2W7NA34</accession>
<evidence type="ECO:0000256" key="4">
    <source>
        <dbReference type="ARBA" id="ARBA00022519"/>
    </source>
</evidence>
<protein>
    <submittedName>
        <fullName evidence="10">Iron(III) transport system permease protein</fullName>
    </submittedName>
</protein>
<feature type="domain" description="ABC transmembrane type-1" evidence="9">
    <location>
        <begin position="56"/>
        <end position="264"/>
    </location>
</feature>
<dbReference type="PANTHER" id="PTHR43357:SF4">
    <property type="entry name" value="INNER MEMBRANE ABC TRANSPORTER PERMEASE PROTEIN YDCV"/>
    <property type="match status" value="1"/>
</dbReference>
<dbReference type="Proteomes" id="UP000248916">
    <property type="component" value="Unassembled WGS sequence"/>
</dbReference>
<evidence type="ECO:0000256" key="6">
    <source>
        <dbReference type="ARBA" id="ARBA00022989"/>
    </source>
</evidence>
<feature type="domain" description="ABC transmembrane type-1" evidence="9">
    <location>
        <begin position="350"/>
        <end position="547"/>
    </location>
</feature>
<keyword evidence="2 8" id="KW-0813">Transport</keyword>
<dbReference type="Pfam" id="PF00528">
    <property type="entry name" value="BPD_transp_1"/>
    <property type="match status" value="2"/>
</dbReference>
<gene>
    <name evidence="10" type="ORF">LX81_01732</name>
</gene>
<reference evidence="10 11" key="1">
    <citation type="submission" date="2018-06" db="EMBL/GenBank/DDBJ databases">
        <title>Genomic Encyclopedia of Archaeal and Bacterial Type Strains, Phase II (KMG-II): from individual species to whole genera.</title>
        <authorList>
            <person name="Goeker M."/>
        </authorList>
    </citation>
    <scope>NUCLEOTIDE SEQUENCE [LARGE SCALE GENOMIC DNA]</scope>
    <source>
        <strain evidence="10 11">DSM 22009</strain>
    </source>
</reference>
<evidence type="ECO:0000313" key="10">
    <source>
        <dbReference type="EMBL" id="PZX17101.1"/>
    </source>
</evidence>
<feature type="transmembrane region" description="Helical" evidence="8">
    <location>
        <begin position="90"/>
        <end position="112"/>
    </location>
</feature>
<dbReference type="CDD" id="cd06261">
    <property type="entry name" value="TM_PBP2"/>
    <property type="match status" value="2"/>
</dbReference>
<feature type="transmembrane region" description="Helical" evidence="8">
    <location>
        <begin position="349"/>
        <end position="372"/>
    </location>
</feature>
<evidence type="ECO:0000256" key="5">
    <source>
        <dbReference type="ARBA" id="ARBA00022692"/>
    </source>
</evidence>
<feature type="transmembrane region" description="Helical" evidence="8">
    <location>
        <begin position="12"/>
        <end position="33"/>
    </location>
</feature>
<dbReference type="Gene3D" id="1.10.3720.10">
    <property type="entry name" value="MetI-like"/>
    <property type="match status" value="2"/>
</dbReference>
<dbReference type="RefSeq" id="WP_111536877.1">
    <property type="nucleotide sequence ID" value="NZ_QKZL01000005.1"/>
</dbReference>
<name>A0A2W7NA34_9RHOB</name>
<feature type="transmembrane region" description="Helical" evidence="8">
    <location>
        <begin position="293"/>
        <end position="319"/>
    </location>
</feature>
<feature type="transmembrane region" description="Helical" evidence="8">
    <location>
        <begin position="238"/>
        <end position="263"/>
    </location>
</feature>
<dbReference type="AlphaFoldDB" id="A0A2W7NA34"/>
<feature type="transmembrane region" description="Helical" evidence="8">
    <location>
        <begin position="188"/>
        <end position="218"/>
    </location>
</feature>
<organism evidence="10 11">
    <name type="scientific">Palleronia aestuarii</name>
    <dbReference type="NCBI Taxonomy" id="568105"/>
    <lineage>
        <taxon>Bacteria</taxon>
        <taxon>Pseudomonadati</taxon>
        <taxon>Pseudomonadota</taxon>
        <taxon>Alphaproteobacteria</taxon>
        <taxon>Rhodobacterales</taxon>
        <taxon>Roseobacteraceae</taxon>
        <taxon>Palleronia</taxon>
    </lineage>
</organism>
<feature type="transmembrane region" description="Helical" evidence="8">
    <location>
        <begin position="63"/>
        <end position="83"/>
    </location>
</feature>
<dbReference type="InterPro" id="IPR035906">
    <property type="entry name" value="MetI-like_sf"/>
</dbReference>
<evidence type="ECO:0000256" key="3">
    <source>
        <dbReference type="ARBA" id="ARBA00022475"/>
    </source>
</evidence>
<evidence type="ECO:0000313" key="11">
    <source>
        <dbReference type="Proteomes" id="UP000248916"/>
    </source>
</evidence>
<evidence type="ECO:0000256" key="1">
    <source>
        <dbReference type="ARBA" id="ARBA00004429"/>
    </source>
</evidence>
<feature type="transmembrane region" description="Helical" evidence="8">
    <location>
        <begin position="143"/>
        <end position="167"/>
    </location>
</feature>
<keyword evidence="3" id="KW-1003">Cell membrane</keyword>
<dbReference type="EMBL" id="QKZL01000005">
    <property type="protein sequence ID" value="PZX17101.1"/>
    <property type="molecule type" value="Genomic_DNA"/>
</dbReference>
<feature type="transmembrane region" description="Helical" evidence="8">
    <location>
        <begin position="528"/>
        <end position="547"/>
    </location>
</feature>
<dbReference type="PANTHER" id="PTHR43357">
    <property type="entry name" value="INNER MEMBRANE ABC TRANSPORTER PERMEASE PROTEIN YDCV"/>
    <property type="match status" value="1"/>
</dbReference>
<keyword evidence="7 8" id="KW-0472">Membrane</keyword>
<evidence type="ECO:0000256" key="2">
    <source>
        <dbReference type="ARBA" id="ARBA00022448"/>
    </source>
</evidence>
<feature type="transmembrane region" description="Helical" evidence="8">
    <location>
        <begin position="475"/>
        <end position="496"/>
    </location>
</feature>
<dbReference type="SUPFAM" id="SSF161098">
    <property type="entry name" value="MetI-like"/>
    <property type="match status" value="2"/>
</dbReference>
<comment type="similarity">
    <text evidence="8">Belongs to the binding-protein-dependent transport system permease family.</text>
</comment>
<feature type="transmembrane region" description="Helical" evidence="8">
    <location>
        <begin position="419"/>
        <end position="441"/>
    </location>
</feature>
<keyword evidence="4" id="KW-0997">Cell inner membrane</keyword>
<evidence type="ECO:0000259" key="9">
    <source>
        <dbReference type="PROSITE" id="PS50928"/>
    </source>
</evidence>
<dbReference type="GO" id="GO:0055085">
    <property type="term" value="P:transmembrane transport"/>
    <property type="evidence" value="ECO:0007669"/>
    <property type="project" value="InterPro"/>
</dbReference>
<dbReference type="PROSITE" id="PS50928">
    <property type="entry name" value="ABC_TM1"/>
    <property type="match status" value="2"/>
</dbReference>
<keyword evidence="11" id="KW-1185">Reference proteome</keyword>
<proteinExistence type="inferred from homology"/>
<evidence type="ECO:0000256" key="7">
    <source>
        <dbReference type="ARBA" id="ARBA00023136"/>
    </source>
</evidence>
<evidence type="ECO:0000256" key="8">
    <source>
        <dbReference type="RuleBase" id="RU363032"/>
    </source>
</evidence>
<dbReference type="InterPro" id="IPR000515">
    <property type="entry name" value="MetI-like"/>
</dbReference>
<dbReference type="OrthoDB" id="27542at2"/>